<keyword evidence="3" id="KW-1185">Reference proteome</keyword>
<dbReference type="Proteomes" id="UP000053647">
    <property type="component" value="Unassembled WGS sequence"/>
</dbReference>
<feature type="region of interest" description="Disordered" evidence="1">
    <location>
        <begin position="25"/>
        <end position="69"/>
    </location>
</feature>
<feature type="compositionally biased region" description="Low complexity" evidence="1">
    <location>
        <begin position="266"/>
        <end position="286"/>
    </location>
</feature>
<dbReference type="EMBL" id="KN819372">
    <property type="protein sequence ID" value="KIJ11843.1"/>
    <property type="molecule type" value="Genomic_DNA"/>
</dbReference>
<feature type="compositionally biased region" description="Pro residues" evidence="1">
    <location>
        <begin position="183"/>
        <end position="198"/>
    </location>
</feature>
<feature type="region of interest" description="Disordered" evidence="1">
    <location>
        <begin position="254"/>
        <end position="296"/>
    </location>
</feature>
<protein>
    <submittedName>
        <fullName evidence="2">Uncharacterized protein</fullName>
    </submittedName>
</protein>
<evidence type="ECO:0000313" key="3">
    <source>
        <dbReference type="Proteomes" id="UP000053647"/>
    </source>
</evidence>
<name>A0A0C9TMM7_PAXIN</name>
<organism evidence="2 3">
    <name type="scientific">Paxillus involutus ATCC 200175</name>
    <dbReference type="NCBI Taxonomy" id="664439"/>
    <lineage>
        <taxon>Eukaryota</taxon>
        <taxon>Fungi</taxon>
        <taxon>Dikarya</taxon>
        <taxon>Basidiomycota</taxon>
        <taxon>Agaricomycotina</taxon>
        <taxon>Agaricomycetes</taxon>
        <taxon>Agaricomycetidae</taxon>
        <taxon>Boletales</taxon>
        <taxon>Paxilineae</taxon>
        <taxon>Paxillaceae</taxon>
        <taxon>Paxillus</taxon>
    </lineage>
</organism>
<reference evidence="3" key="2">
    <citation type="submission" date="2015-01" db="EMBL/GenBank/DDBJ databases">
        <title>Evolutionary Origins and Diversification of the Mycorrhizal Mutualists.</title>
        <authorList>
            <consortium name="DOE Joint Genome Institute"/>
            <consortium name="Mycorrhizal Genomics Consortium"/>
            <person name="Kohler A."/>
            <person name="Kuo A."/>
            <person name="Nagy L.G."/>
            <person name="Floudas D."/>
            <person name="Copeland A."/>
            <person name="Barry K.W."/>
            <person name="Cichocki N."/>
            <person name="Veneault-Fourrey C."/>
            <person name="LaButti K."/>
            <person name="Lindquist E.A."/>
            <person name="Lipzen A."/>
            <person name="Lundell T."/>
            <person name="Morin E."/>
            <person name="Murat C."/>
            <person name="Riley R."/>
            <person name="Ohm R."/>
            <person name="Sun H."/>
            <person name="Tunlid A."/>
            <person name="Henrissat B."/>
            <person name="Grigoriev I.V."/>
            <person name="Hibbett D.S."/>
            <person name="Martin F."/>
        </authorList>
    </citation>
    <scope>NUCLEOTIDE SEQUENCE [LARGE SCALE GENOMIC DNA]</scope>
    <source>
        <strain evidence="3">ATCC 200175</strain>
    </source>
</reference>
<dbReference type="OrthoDB" id="2703481at2759"/>
<feature type="compositionally biased region" description="Pro residues" evidence="1">
    <location>
        <begin position="449"/>
        <end position="458"/>
    </location>
</feature>
<feature type="compositionally biased region" description="Acidic residues" evidence="1">
    <location>
        <begin position="31"/>
        <end position="43"/>
    </location>
</feature>
<feature type="region of interest" description="Disordered" evidence="1">
    <location>
        <begin position="424"/>
        <end position="493"/>
    </location>
</feature>
<proteinExistence type="predicted"/>
<dbReference type="AlphaFoldDB" id="A0A0C9TMM7"/>
<dbReference type="HOGENOM" id="CLU_035925_0_0_1"/>
<sequence length="557" mass="59544">MAGTVIKRVQFALVDPMDIDHAQGSLVTSTSDEESASSGEDIDMSSPILSPSRSGPVSQSTTETAATATAIGPTALISTTPSSTFPVMSPLQPSEFATISQPVHITGTDIKMDGTDMASGLSSSWKTLGLGTMPPPPRSRLRALPDLPALPEMVHITHTAVKTMTAHPRPHLGMERVSSSSVIPPPSLPRPQLPPIPRTPRRVVQTAPNPPLPPSDVKVLPDVPRRQAAVEHSPAIPVVELDALTITTLPLSPRPIRAMPSRAPIQPLTQSTTATSTQAGPSTQSPAIPPSQSLPSRTMEVIIPPLPGSDQMPALHFDRPMSQEYIQGRRDEILCALDLPDAIQQMAKDLWSNDRDTEGAFMTDIAVEFRRAICNAASVGDVTSAALDLDRPCVRGPVAPIDPHHDAPLVEAFTKYYTDVDGPPPPSTHHRRHHRHHLHHQQAITVSGPSPPSLPPPSTGRHHQRTFNTVAVTTNRPSPPSPTPPSTGRHHPWTITTVTVNGLSPPSPPLPSWSMDYWLITINGASALSPPTSHHYCWVIMTVTVSGNGQGGDGHKT</sequence>
<feature type="compositionally biased region" description="Polar residues" evidence="1">
    <location>
        <begin position="466"/>
        <end position="476"/>
    </location>
</feature>
<evidence type="ECO:0000256" key="1">
    <source>
        <dbReference type="SAM" id="MobiDB-lite"/>
    </source>
</evidence>
<feature type="compositionally biased region" description="Basic residues" evidence="1">
    <location>
        <begin position="428"/>
        <end position="440"/>
    </location>
</feature>
<reference evidence="2 3" key="1">
    <citation type="submission" date="2014-06" db="EMBL/GenBank/DDBJ databases">
        <authorList>
            <consortium name="DOE Joint Genome Institute"/>
            <person name="Kuo A."/>
            <person name="Kohler A."/>
            <person name="Nagy L.G."/>
            <person name="Floudas D."/>
            <person name="Copeland A."/>
            <person name="Barry K.W."/>
            <person name="Cichocki N."/>
            <person name="Veneault-Fourrey C."/>
            <person name="LaButti K."/>
            <person name="Lindquist E.A."/>
            <person name="Lipzen A."/>
            <person name="Lundell T."/>
            <person name="Morin E."/>
            <person name="Murat C."/>
            <person name="Sun H."/>
            <person name="Tunlid A."/>
            <person name="Henrissat B."/>
            <person name="Grigoriev I.V."/>
            <person name="Hibbett D.S."/>
            <person name="Martin F."/>
            <person name="Nordberg H.P."/>
            <person name="Cantor M.N."/>
            <person name="Hua S.X."/>
        </authorList>
    </citation>
    <scope>NUCLEOTIDE SEQUENCE [LARGE SCALE GENOMIC DNA]</scope>
    <source>
        <strain evidence="2 3">ATCC 200175</strain>
    </source>
</reference>
<feature type="compositionally biased region" description="Polar residues" evidence="1">
    <location>
        <begin position="47"/>
        <end position="60"/>
    </location>
</feature>
<gene>
    <name evidence="2" type="ORF">PAXINDRAFT_15296</name>
</gene>
<accession>A0A0C9TMM7</accession>
<evidence type="ECO:0000313" key="2">
    <source>
        <dbReference type="EMBL" id="KIJ11843.1"/>
    </source>
</evidence>
<feature type="region of interest" description="Disordered" evidence="1">
    <location>
        <begin position="171"/>
        <end position="218"/>
    </location>
</feature>